<dbReference type="Proteomes" id="UP001500279">
    <property type="component" value="Unassembled WGS sequence"/>
</dbReference>
<keyword evidence="3" id="KW-1185">Reference proteome</keyword>
<dbReference type="EMBL" id="BAAAEW010000047">
    <property type="protein sequence ID" value="GAA0769410.1"/>
    <property type="molecule type" value="Genomic_DNA"/>
</dbReference>
<organism evidence="2 3">
    <name type="scientific">Ideonella azotifigens</name>
    <dbReference type="NCBI Taxonomy" id="513160"/>
    <lineage>
        <taxon>Bacteria</taxon>
        <taxon>Pseudomonadati</taxon>
        <taxon>Pseudomonadota</taxon>
        <taxon>Betaproteobacteria</taxon>
        <taxon>Burkholderiales</taxon>
        <taxon>Sphaerotilaceae</taxon>
        <taxon>Ideonella</taxon>
    </lineage>
</organism>
<sequence length="1209" mass="130937">MALRIRRAPDPLSDQSAALGEEGRVYTAQSSASRILKQELRRYCDGHIQGRSFLISGHRGAGKTTMVADVLSSVVKLSLGGEVGLRPLPVMLHGPSLFRALPSDVRRAEAKQAKAQAPAAPVATPAPAAAAPAPGRQAATPAVAAAPAAPAPPALDQDSKVELQAQLALKQIILGLHRAVLREYASAYRRALLSDAGLGQAIPLEERGELAAQFELELMEDPPASRLRELWDRIGALERGVLQPVRAPVDQGSRELVALNGICNAHQRISGELSGETKQSSETGRNTEQSSGLDAKFADALKPAAALLSGAAVAGGTLASGPGHGASALALGLLTAMASSLAFKRTTSNTGKRQRHVDKTFIPDLSLRTLDRVLPTLLERLRAAGLAPVFVIDELDKVDGLSERIMAMVHYLKKLVAESVFTCFLTDRGYMEFLRLAAREKAYGVASSYFSHPLLIAYEPADLDAYLELVLELPPVVPGSNVSNADAADKEILKWVLRHRSQMHALNLTRELAALRTEAGDLNLLPGTVRDTVFYRIDVTLQVVIEYFLNMPHVVGWSLQRPDMRQTLLDALYFITREWLLGKTELDLRDAQRDEFRSALYQRMNLGEVFVCEEDPDGEPGRATGVPVDAEDKLVSKDDLVLLFGTVNEMAALLAGSELVQQVEQRWPLNPHERVGAPRTPKPEQAVREVLLQGGLSFLEPREGMAGVYDFRYWQSGETRAPVVAAASPAPLDPKASHEQAKTALDLVTTLEIDLASVLAGSPHLPSPTHADLQLLIDEALVLPQSPPWQQAMESHQALLMARDGTGNVAELARHLVRLEAFAQMLRDSAPALAPALQMAGFLAGLVPGPQPDPRAAMAQALRLLAQGLGFARLKPEQVRSVLEGLRVQIEPLLAEPLAAAPEFRWSNDGRLRPLTDALQRVAQVRSQGARLRISHDWALREAPAWKQLLARLDAQDRRQPEVAAGPDEILCAMRGVGPERLLPGMAGLATLAHWSHLLALLLSPGEEGPGALLLLDPALRFPLLRSVLLRLGLGRAEPQWLGGFCEGVQRLTQASDEARHQLQRELQEFGALYPTSSAPSGCLVVLPKARGSVTAAWTDAPTRALCLVLAPEDLGVRHRRAPQHKAVTPELAKPPHWLSLLPPPLHLVWEDEAEPPPRQLYQFAQDTGQTVLPLDKLLPPSARSQALYGARGADELVALLRDRGSGMA</sequence>
<comment type="caution">
    <text evidence="2">The sequence shown here is derived from an EMBL/GenBank/DDBJ whole genome shotgun (WGS) entry which is preliminary data.</text>
</comment>
<feature type="compositionally biased region" description="Low complexity" evidence="1">
    <location>
        <begin position="113"/>
        <end position="148"/>
    </location>
</feature>
<feature type="region of interest" description="Disordered" evidence="1">
    <location>
        <begin position="270"/>
        <end position="292"/>
    </location>
</feature>
<reference evidence="2 3" key="1">
    <citation type="journal article" date="2019" name="Int. J. Syst. Evol. Microbiol.">
        <title>The Global Catalogue of Microorganisms (GCM) 10K type strain sequencing project: providing services to taxonomists for standard genome sequencing and annotation.</title>
        <authorList>
            <consortium name="The Broad Institute Genomics Platform"/>
            <consortium name="The Broad Institute Genome Sequencing Center for Infectious Disease"/>
            <person name="Wu L."/>
            <person name="Ma J."/>
        </authorList>
    </citation>
    <scope>NUCLEOTIDE SEQUENCE [LARGE SCALE GENOMIC DNA]</scope>
    <source>
        <strain evidence="2 3">JCM 15503</strain>
    </source>
</reference>
<feature type="compositionally biased region" description="Polar residues" evidence="1">
    <location>
        <begin position="276"/>
        <end position="292"/>
    </location>
</feature>
<evidence type="ECO:0000313" key="2">
    <source>
        <dbReference type="EMBL" id="GAA0769410.1"/>
    </source>
</evidence>
<dbReference type="RefSeq" id="WP_231010126.1">
    <property type="nucleotide sequence ID" value="NZ_BAAAEW010000047.1"/>
</dbReference>
<protein>
    <recommendedName>
        <fullName evidence="4">ATP-binding protein</fullName>
    </recommendedName>
</protein>
<proteinExistence type="predicted"/>
<gene>
    <name evidence="2" type="ORF">GCM10009107_60230</name>
</gene>
<evidence type="ECO:0000313" key="3">
    <source>
        <dbReference type="Proteomes" id="UP001500279"/>
    </source>
</evidence>
<accession>A0ABN1KKB9</accession>
<feature type="region of interest" description="Disordered" evidence="1">
    <location>
        <begin position="109"/>
        <end position="157"/>
    </location>
</feature>
<name>A0ABN1KKB9_9BURK</name>
<evidence type="ECO:0008006" key="4">
    <source>
        <dbReference type="Google" id="ProtNLM"/>
    </source>
</evidence>
<evidence type="ECO:0000256" key="1">
    <source>
        <dbReference type="SAM" id="MobiDB-lite"/>
    </source>
</evidence>